<sequence>MDVISLVVMLFVLFFLSNLGSFIFKKMHLPGMMGEIVFGIVAANLVIVSLGDWNLLAQIGIVVQTPISEGSEGYNVLMLFSELGIIFLLFTVGLETKISDLINVGKTATFAALLGIITPFILGLLLMYFMGGSLISALFIATIMITTSAGVAAHVMKHLNVSNTKEGKIIINAAVISEILALTILSVISGLAVGDTSPAGIAFTIVKALGFVAAALLMTLYVMPKVHDFINHNRRSDSPNWNILFIGIGACFALAILADVIGLSVIVGAYFAGMMFADYADEWKLIDEVEPLKEFFMTFFFISVGIRVIFADLMSWEVLGFAVVLSLIAILGKYFACAVGAKLGNRSLDRESLNLIGWGMVPKAEVVIVIATIGVMSGALDPVVFSCVVIMAIAATTISHLMSEVGFHKKYGRGGYNPAGNDNQSQL</sequence>
<dbReference type="Pfam" id="PF00999">
    <property type="entry name" value="Na_H_Exchanger"/>
    <property type="match status" value="1"/>
</dbReference>
<evidence type="ECO:0000256" key="9">
    <source>
        <dbReference type="ARBA" id="ARBA00023201"/>
    </source>
</evidence>
<dbReference type="PANTHER" id="PTHR43562:SF3">
    <property type="entry name" value="SODIUM ION_PROTON EXCHANGER (EUROFUNG)"/>
    <property type="match status" value="1"/>
</dbReference>
<dbReference type="InterPro" id="IPR006153">
    <property type="entry name" value="Cation/H_exchanger_TM"/>
</dbReference>
<evidence type="ECO:0000256" key="7">
    <source>
        <dbReference type="ARBA" id="ARBA00023065"/>
    </source>
</evidence>
<keyword evidence="3" id="KW-0050">Antiport</keyword>
<dbReference type="Gene3D" id="1.20.1530.20">
    <property type="match status" value="1"/>
</dbReference>
<gene>
    <name evidence="12" type="primary">nhaS3</name>
    <name evidence="12" type="ORF">SDC9_112360</name>
</gene>
<dbReference type="EMBL" id="VSSQ01020530">
    <property type="protein sequence ID" value="MPM65464.1"/>
    <property type="molecule type" value="Genomic_DNA"/>
</dbReference>
<proteinExistence type="predicted"/>
<comment type="subcellular location">
    <subcellularLocation>
        <location evidence="1">Membrane</location>
        <topology evidence="1">Multi-pass membrane protein</topology>
    </subcellularLocation>
</comment>
<dbReference type="PANTHER" id="PTHR43562">
    <property type="entry name" value="NAPA-TYPE SODIUM/HYDROGEN ANTIPORTER"/>
    <property type="match status" value="1"/>
</dbReference>
<keyword evidence="4 10" id="KW-0812">Transmembrane</keyword>
<comment type="caution">
    <text evidence="12">The sequence shown here is derived from an EMBL/GenBank/DDBJ whole genome shotgun (WGS) entry which is preliminary data.</text>
</comment>
<evidence type="ECO:0000256" key="8">
    <source>
        <dbReference type="ARBA" id="ARBA00023136"/>
    </source>
</evidence>
<dbReference type="GO" id="GO:0016020">
    <property type="term" value="C:membrane"/>
    <property type="evidence" value="ECO:0007669"/>
    <property type="project" value="UniProtKB-SubCell"/>
</dbReference>
<dbReference type="GO" id="GO:0015297">
    <property type="term" value="F:antiporter activity"/>
    <property type="evidence" value="ECO:0007669"/>
    <property type="project" value="UniProtKB-KW"/>
</dbReference>
<evidence type="ECO:0000256" key="2">
    <source>
        <dbReference type="ARBA" id="ARBA00022448"/>
    </source>
</evidence>
<feature type="transmembrane region" description="Helical" evidence="10">
    <location>
        <begin position="356"/>
        <end position="376"/>
    </location>
</feature>
<feature type="transmembrane region" description="Helical" evidence="10">
    <location>
        <begin position="76"/>
        <end position="96"/>
    </location>
</feature>
<feature type="transmembrane region" description="Helical" evidence="10">
    <location>
        <begin position="199"/>
        <end position="222"/>
    </location>
</feature>
<dbReference type="InterPro" id="IPR038770">
    <property type="entry name" value="Na+/solute_symporter_sf"/>
</dbReference>
<keyword evidence="9" id="KW-0739">Sodium transport</keyword>
<keyword evidence="6" id="KW-0915">Sodium</keyword>
<accession>A0A645BUJ6</accession>
<feature type="transmembrane region" description="Helical" evidence="10">
    <location>
        <begin position="318"/>
        <end position="336"/>
    </location>
</feature>
<feature type="transmembrane region" description="Helical" evidence="10">
    <location>
        <begin position="292"/>
        <end position="311"/>
    </location>
</feature>
<evidence type="ECO:0000256" key="1">
    <source>
        <dbReference type="ARBA" id="ARBA00004141"/>
    </source>
</evidence>
<keyword evidence="2" id="KW-0813">Transport</keyword>
<reference evidence="12" key="1">
    <citation type="submission" date="2019-08" db="EMBL/GenBank/DDBJ databases">
        <authorList>
            <person name="Kucharzyk K."/>
            <person name="Murdoch R.W."/>
            <person name="Higgins S."/>
            <person name="Loffler F."/>
        </authorList>
    </citation>
    <scope>NUCLEOTIDE SEQUENCE</scope>
</reference>
<feature type="domain" description="Cation/H+ exchanger transmembrane" evidence="11">
    <location>
        <begin position="16"/>
        <end position="398"/>
    </location>
</feature>
<feature type="transmembrane region" description="Helical" evidence="10">
    <location>
        <begin position="135"/>
        <end position="157"/>
    </location>
</feature>
<dbReference type="GO" id="GO:0006814">
    <property type="term" value="P:sodium ion transport"/>
    <property type="evidence" value="ECO:0007669"/>
    <property type="project" value="UniProtKB-KW"/>
</dbReference>
<keyword evidence="5 10" id="KW-1133">Transmembrane helix</keyword>
<feature type="transmembrane region" description="Helical" evidence="10">
    <location>
        <begin position="108"/>
        <end position="129"/>
    </location>
</feature>
<evidence type="ECO:0000256" key="10">
    <source>
        <dbReference type="SAM" id="Phobius"/>
    </source>
</evidence>
<feature type="transmembrane region" description="Helical" evidence="10">
    <location>
        <begin position="383"/>
        <end position="402"/>
    </location>
</feature>
<name>A0A645BUJ6_9ZZZZ</name>
<protein>
    <submittedName>
        <fullName evidence="12">High-affinity Na(+)/H(+) antiporter NhaS3</fullName>
    </submittedName>
</protein>
<evidence type="ECO:0000256" key="5">
    <source>
        <dbReference type="ARBA" id="ARBA00022989"/>
    </source>
</evidence>
<feature type="transmembrane region" description="Helical" evidence="10">
    <location>
        <begin position="243"/>
        <end position="272"/>
    </location>
</feature>
<evidence type="ECO:0000313" key="12">
    <source>
        <dbReference type="EMBL" id="MPM65464.1"/>
    </source>
</evidence>
<dbReference type="GO" id="GO:1902600">
    <property type="term" value="P:proton transmembrane transport"/>
    <property type="evidence" value="ECO:0007669"/>
    <property type="project" value="InterPro"/>
</dbReference>
<feature type="transmembrane region" description="Helical" evidence="10">
    <location>
        <begin position="6"/>
        <end position="24"/>
    </location>
</feature>
<feature type="transmembrane region" description="Helical" evidence="10">
    <location>
        <begin position="169"/>
        <end position="193"/>
    </location>
</feature>
<evidence type="ECO:0000259" key="11">
    <source>
        <dbReference type="Pfam" id="PF00999"/>
    </source>
</evidence>
<keyword evidence="7" id="KW-0406">Ion transport</keyword>
<dbReference type="AlphaFoldDB" id="A0A645BUJ6"/>
<evidence type="ECO:0000256" key="6">
    <source>
        <dbReference type="ARBA" id="ARBA00023053"/>
    </source>
</evidence>
<keyword evidence="8 10" id="KW-0472">Membrane</keyword>
<organism evidence="12">
    <name type="scientific">bioreactor metagenome</name>
    <dbReference type="NCBI Taxonomy" id="1076179"/>
    <lineage>
        <taxon>unclassified sequences</taxon>
        <taxon>metagenomes</taxon>
        <taxon>ecological metagenomes</taxon>
    </lineage>
</organism>
<evidence type="ECO:0000256" key="4">
    <source>
        <dbReference type="ARBA" id="ARBA00022692"/>
    </source>
</evidence>
<feature type="transmembrane region" description="Helical" evidence="10">
    <location>
        <begin position="36"/>
        <end position="56"/>
    </location>
</feature>
<evidence type="ECO:0000256" key="3">
    <source>
        <dbReference type="ARBA" id="ARBA00022449"/>
    </source>
</evidence>